<evidence type="ECO:0000256" key="3">
    <source>
        <dbReference type="ARBA" id="ARBA00011059"/>
    </source>
</evidence>
<reference evidence="12 13" key="2">
    <citation type="submission" date="2019-01" db="EMBL/GenBank/DDBJ databases">
        <title>The decoding of complex shrimp genome reveals the adaptation for benthos swimmer, frequently molting mechanism and breeding impact on genome.</title>
        <authorList>
            <person name="Sun Y."/>
            <person name="Gao Y."/>
            <person name="Yu Y."/>
        </authorList>
    </citation>
    <scope>NUCLEOTIDE SEQUENCE [LARGE SCALE GENOMIC DNA]</scope>
    <source>
        <tissue evidence="12">Muscle</tissue>
    </source>
</reference>
<keyword evidence="9" id="KW-0505">Motor protein</keyword>
<protein>
    <submittedName>
        <fullName evidence="12">Putative dynein intermediate chain 1, axonemal</fullName>
    </submittedName>
</protein>
<evidence type="ECO:0000256" key="8">
    <source>
        <dbReference type="ARBA" id="ARBA00023017"/>
    </source>
</evidence>
<dbReference type="SUPFAM" id="SSF50978">
    <property type="entry name" value="WD40 repeat-like"/>
    <property type="match status" value="1"/>
</dbReference>
<keyword evidence="5" id="KW-0853">WD repeat</keyword>
<keyword evidence="7" id="KW-0677">Repeat</keyword>
<evidence type="ECO:0000256" key="7">
    <source>
        <dbReference type="ARBA" id="ARBA00022737"/>
    </source>
</evidence>
<dbReference type="GO" id="GO:0045503">
    <property type="term" value="F:dynein light chain binding"/>
    <property type="evidence" value="ECO:0007669"/>
    <property type="project" value="TreeGrafter"/>
</dbReference>
<evidence type="ECO:0000256" key="9">
    <source>
        <dbReference type="ARBA" id="ARBA00023175"/>
    </source>
</evidence>
<dbReference type="EMBL" id="QCYY01003165">
    <property type="protein sequence ID" value="ROT64947.1"/>
    <property type="molecule type" value="Genomic_DNA"/>
</dbReference>
<keyword evidence="8" id="KW-0243">Dynein</keyword>
<dbReference type="STRING" id="6689.A0A3R7MLN6"/>
<evidence type="ECO:0000256" key="4">
    <source>
        <dbReference type="ARBA" id="ARBA00022490"/>
    </source>
</evidence>
<evidence type="ECO:0000256" key="2">
    <source>
        <dbReference type="ARBA" id="ARBA00004245"/>
    </source>
</evidence>
<keyword evidence="13" id="KW-1185">Reference proteome</keyword>
<gene>
    <name evidence="12" type="ORF">C7M84_017106</name>
</gene>
<evidence type="ECO:0000256" key="11">
    <source>
        <dbReference type="ARBA" id="ARBA00023273"/>
    </source>
</evidence>
<keyword evidence="11" id="KW-0966">Cell projection</keyword>
<sequence>MSRVVHVIAPAVVCARRLPKPNRAFTRFIEGPPVLSVAWPRSPLAPHRLGLVLFASMQRLAVDNSADEANRELEELYGGIVSKEELARLDSQPNPFNFSERVSQTTRLNIKNLAIQTEPPPSTAFSVNSPRVAPEPLPPPVLRTHSYGDESLDLPGIRRTVMVLERMVNQNIYDDITQDFRYWEDASDEYRCMEGSLLPLWKFHHDKSRALLVSAVCWSPVYHDLFAAAYATGELGGPLGEGMLCIYTLKNPSTPERVLRAPCGVTCVHFHPKATEALWLFQLTGKLAPSDKLVKQEQHGSVVAAGWADGTVVVYDTRAVSPLMISSSALGGKHLLPVSQVRWVYTEPGEDLCLYSVSLDGRVTQWHLHASDLVYTDILNFTTVDQLTKPPPAFDKVHLEGIAFKVKIGNIFHCLLS</sequence>
<evidence type="ECO:0000313" key="12">
    <source>
        <dbReference type="EMBL" id="ROT64947.1"/>
    </source>
</evidence>
<evidence type="ECO:0000256" key="6">
    <source>
        <dbReference type="ARBA" id="ARBA00022701"/>
    </source>
</evidence>
<dbReference type="AlphaFoldDB" id="A0A3R7MLN6"/>
<organism evidence="12 13">
    <name type="scientific">Penaeus vannamei</name>
    <name type="common">Whiteleg shrimp</name>
    <name type="synonym">Litopenaeus vannamei</name>
    <dbReference type="NCBI Taxonomy" id="6689"/>
    <lineage>
        <taxon>Eukaryota</taxon>
        <taxon>Metazoa</taxon>
        <taxon>Ecdysozoa</taxon>
        <taxon>Arthropoda</taxon>
        <taxon>Crustacea</taxon>
        <taxon>Multicrustacea</taxon>
        <taxon>Malacostraca</taxon>
        <taxon>Eumalacostraca</taxon>
        <taxon>Eucarida</taxon>
        <taxon>Decapoda</taxon>
        <taxon>Dendrobranchiata</taxon>
        <taxon>Penaeoidea</taxon>
        <taxon>Penaeidae</taxon>
        <taxon>Penaeus</taxon>
    </lineage>
</organism>
<dbReference type="InterPro" id="IPR050687">
    <property type="entry name" value="Dynein_IC"/>
</dbReference>
<keyword evidence="6" id="KW-0493">Microtubule</keyword>
<dbReference type="GO" id="GO:0036157">
    <property type="term" value="C:outer dynein arm"/>
    <property type="evidence" value="ECO:0007669"/>
    <property type="project" value="TreeGrafter"/>
</dbReference>
<dbReference type="PANTHER" id="PTHR12442:SF11">
    <property type="entry name" value="DYNEIN AXONEMAL INTERMEDIATE CHAIN 1"/>
    <property type="match status" value="1"/>
</dbReference>
<comment type="caution">
    <text evidence="12">The sequence shown here is derived from an EMBL/GenBank/DDBJ whole genome shotgun (WGS) entry which is preliminary data.</text>
</comment>
<accession>A0A3R7MLN6</accession>
<keyword evidence="10" id="KW-0206">Cytoskeleton</keyword>
<proteinExistence type="inferred from homology"/>
<dbReference type="PANTHER" id="PTHR12442">
    <property type="entry name" value="DYNEIN INTERMEDIATE CHAIN"/>
    <property type="match status" value="1"/>
</dbReference>
<dbReference type="OrthoDB" id="6372332at2759"/>
<evidence type="ECO:0000313" key="13">
    <source>
        <dbReference type="Proteomes" id="UP000283509"/>
    </source>
</evidence>
<evidence type="ECO:0000256" key="10">
    <source>
        <dbReference type="ARBA" id="ARBA00023212"/>
    </source>
</evidence>
<name>A0A3R7MLN6_PENVA</name>
<evidence type="ECO:0000256" key="1">
    <source>
        <dbReference type="ARBA" id="ARBA00004138"/>
    </source>
</evidence>
<dbReference type="GO" id="GO:0003341">
    <property type="term" value="P:cilium movement"/>
    <property type="evidence" value="ECO:0007669"/>
    <property type="project" value="TreeGrafter"/>
</dbReference>
<comment type="subcellular location">
    <subcellularLocation>
        <location evidence="1">Cell projection</location>
        <location evidence="1">Cilium</location>
    </subcellularLocation>
    <subcellularLocation>
        <location evidence="2">Cytoplasm</location>
        <location evidence="2">Cytoskeleton</location>
    </subcellularLocation>
</comment>
<dbReference type="InterPro" id="IPR015943">
    <property type="entry name" value="WD40/YVTN_repeat-like_dom_sf"/>
</dbReference>
<evidence type="ECO:0000256" key="5">
    <source>
        <dbReference type="ARBA" id="ARBA00022574"/>
    </source>
</evidence>
<dbReference type="Gene3D" id="2.130.10.10">
    <property type="entry name" value="YVTN repeat-like/Quinoprotein amine dehydrogenase"/>
    <property type="match status" value="1"/>
</dbReference>
<dbReference type="InterPro" id="IPR036322">
    <property type="entry name" value="WD40_repeat_dom_sf"/>
</dbReference>
<dbReference type="Proteomes" id="UP000283509">
    <property type="component" value="Unassembled WGS sequence"/>
</dbReference>
<comment type="similarity">
    <text evidence="3">Belongs to the dynein intermediate chain family.</text>
</comment>
<reference evidence="12 13" key="1">
    <citation type="submission" date="2018-04" db="EMBL/GenBank/DDBJ databases">
        <authorList>
            <person name="Zhang X."/>
            <person name="Yuan J."/>
            <person name="Li F."/>
            <person name="Xiang J."/>
        </authorList>
    </citation>
    <scope>NUCLEOTIDE SEQUENCE [LARGE SCALE GENOMIC DNA]</scope>
    <source>
        <tissue evidence="12">Muscle</tissue>
    </source>
</reference>
<dbReference type="GO" id="GO:0005874">
    <property type="term" value="C:microtubule"/>
    <property type="evidence" value="ECO:0007669"/>
    <property type="project" value="UniProtKB-KW"/>
</dbReference>
<dbReference type="GO" id="GO:0036158">
    <property type="term" value="P:outer dynein arm assembly"/>
    <property type="evidence" value="ECO:0007669"/>
    <property type="project" value="TreeGrafter"/>
</dbReference>
<dbReference type="GO" id="GO:0045504">
    <property type="term" value="F:dynein heavy chain binding"/>
    <property type="evidence" value="ECO:0007669"/>
    <property type="project" value="TreeGrafter"/>
</dbReference>
<keyword evidence="4" id="KW-0963">Cytoplasm</keyword>